<feature type="compositionally biased region" description="Low complexity" evidence="1">
    <location>
        <begin position="180"/>
        <end position="199"/>
    </location>
</feature>
<feature type="compositionally biased region" description="Basic and acidic residues" evidence="1">
    <location>
        <begin position="39"/>
        <end position="66"/>
    </location>
</feature>
<sequence length="346" mass="38546">DAPVPPLAAPRRGRRGTRRDSRAGPRSGGNPRPSPDVVARLERRAGRGQRQVERRLDRGPHLLDRPQRRRHPDRPPRRRPGRHQLPHLRAGPLRRPDPGCRRPGRRQRPGVGAADDGAGRSEPEGGRRDRRPRRPDDRPRGVGLRLLVPRVRRRPQPPPLDQRPLRDALRRDRRRRALRPRPGQRGLPPGEPGSLPGRPRGVGRGDPGGGPDHPRAQPAAPHLPRLLGLLRAPRRDRGDRRRPAVRLLGALAAGGGSADRPDPGGARAGRLRLRGLPQRRPGANRRGGRGDLRRPVARRRPARRTERARAHLRRDDAAQHGADDPGPRRLGRGTGRDRTVRHLPAV</sequence>
<feature type="non-terminal residue" evidence="2">
    <location>
        <position position="346"/>
    </location>
</feature>
<evidence type="ECO:0000313" key="2">
    <source>
        <dbReference type="EMBL" id="CAA9545195.1"/>
    </source>
</evidence>
<feature type="compositionally biased region" description="Basic residues" evidence="1">
    <location>
        <begin position="67"/>
        <end position="86"/>
    </location>
</feature>
<reference evidence="2" key="1">
    <citation type="submission" date="2020-02" db="EMBL/GenBank/DDBJ databases">
        <authorList>
            <person name="Meier V. D."/>
        </authorList>
    </citation>
    <scope>NUCLEOTIDE SEQUENCE</scope>
    <source>
        <strain evidence="2">AVDCRST_MAG59</strain>
    </source>
</reference>
<name>A0A6J4UD94_9BACT</name>
<proteinExistence type="predicted"/>
<feature type="compositionally biased region" description="Basic and acidic residues" evidence="1">
    <location>
        <begin position="233"/>
        <end position="242"/>
    </location>
</feature>
<feature type="compositionally biased region" description="Basic and acidic residues" evidence="1">
    <location>
        <begin position="303"/>
        <end position="327"/>
    </location>
</feature>
<dbReference type="EMBL" id="CADCWF010000074">
    <property type="protein sequence ID" value="CAA9545195.1"/>
    <property type="molecule type" value="Genomic_DNA"/>
</dbReference>
<accession>A0A6J4UD94</accession>
<feature type="region of interest" description="Disordered" evidence="1">
    <location>
        <begin position="1"/>
        <end position="346"/>
    </location>
</feature>
<dbReference type="AlphaFoldDB" id="A0A6J4UD94"/>
<feature type="non-terminal residue" evidence="2">
    <location>
        <position position="1"/>
    </location>
</feature>
<protein>
    <submittedName>
        <fullName evidence="2">Zinc ABC transporter, periplasmic-binding protein ZnuA</fullName>
    </submittedName>
</protein>
<feature type="compositionally biased region" description="Basic and acidic residues" evidence="1">
    <location>
        <begin position="117"/>
        <end position="127"/>
    </location>
</feature>
<feature type="compositionally biased region" description="Low complexity" evidence="1">
    <location>
        <begin position="218"/>
        <end position="231"/>
    </location>
</feature>
<organism evidence="2">
    <name type="scientific">uncultured Thermomicrobiales bacterium</name>
    <dbReference type="NCBI Taxonomy" id="1645740"/>
    <lineage>
        <taxon>Bacteria</taxon>
        <taxon>Pseudomonadati</taxon>
        <taxon>Thermomicrobiota</taxon>
        <taxon>Thermomicrobia</taxon>
        <taxon>Thermomicrobiales</taxon>
        <taxon>environmental samples</taxon>
    </lineage>
</organism>
<gene>
    <name evidence="2" type="ORF">AVDCRST_MAG59-1171</name>
</gene>
<evidence type="ECO:0000256" key="1">
    <source>
        <dbReference type="SAM" id="MobiDB-lite"/>
    </source>
</evidence>
<feature type="compositionally biased region" description="Gly residues" evidence="1">
    <location>
        <begin position="200"/>
        <end position="211"/>
    </location>
</feature>